<keyword evidence="2" id="KW-0808">Transferase</keyword>
<dbReference type="Proteomes" id="UP000014155">
    <property type="component" value="Unassembled WGS sequence"/>
</dbReference>
<name>S0FPM6_RUMCE</name>
<dbReference type="PATRIC" id="fig|1195236.3.peg.3952"/>
<dbReference type="STRING" id="1195236.CTER_3739"/>
<gene>
    <name evidence="2" type="ORF">CTER_3739</name>
</gene>
<dbReference type="PROSITE" id="PS51186">
    <property type="entry name" value="GNAT"/>
    <property type="match status" value="1"/>
</dbReference>
<dbReference type="Pfam" id="PF00583">
    <property type="entry name" value="Acetyltransf_1"/>
    <property type="match status" value="1"/>
</dbReference>
<feature type="domain" description="N-acetyltransferase" evidence="1">
    <location>
        <begin position="2"/>
        <end position="152"/>
    </location>
</feature>
<dbReference type="RefSeq" id="WP_004628286.1">
    <property type="nucleotide sequence ID" value="NZ_AORV01000054.1"/>
</dbReference>
<dbReference type="Gene3D" id="3.40.630.30">
    <property type="match status" value="1"/>
</dbReference>
<comment type="caution">
    <text evidence="2">The sequence shown here is derived from an EMBL/GenBank/DDBJ whole genome shotgun (WGS) entry which is preliminary data.</text>
</comment>
<dbReference type="EMBL" id="AORV01000054">
    <property type="protein sequence ID" value="EMS70423.1"/>
    <property type="molecule type" value="Genomic_DNA"/>
</dbReference>
<evidence type="ECO:0000259" key="1">
    <source>
        <dbReference type="PROSITE" id="PS51186"/>
    </source>
</evidence>
<sequence length="152" mass="17686">MIKIRSAKEYEHNILTDLAINSEAYWGYDPEYMNMFRAVYSVSEEFINNNITIILEEDNNIIGFYSVINDERETSLEYFYIAPEYIGKGYGKLLWNHLIKDCRSRGIKEFSLVTSPQAREFYIGMGAVLCGEVESLLKKGRIIPKLIYTIEN</sequence>
<evidence type="ECO:0000313" key="2">
    <source>
        <dbReference type="EMBL" id="EMS70423.1"/>
    </source>
</evidence>
<accession>S0FPM6</accession>
<protein>
    <submittedName>
        <fullName evidence="2">Acetyltransferase (GNAT) family</fullName>
    </submittedName>
</protein>
<organism evidence="2 3">
    <name type="scientific">Ruminiclostridium cellobioparum subsp. termitidis CT1112</name>
    <dbReference type="NCBI Taxonomy" id="1195236"/>
    <lineage>
        <taxon>Bacteria</taxon>
        <taxon>Bacillati</taxon>
        <taxon>Bacillota</taxon>
        <taxon>Clostridia</taxon>
        <taxon>Eubacteriales</taxon>
        <taxon>Oscillospiraceae</taxon>
        <taxon>Ruminiclostridium</taxon>
    </lineage>
</organism>
<dbReference type="AlphaFoldDB" id="S0FPM6"/>
<keyword evidence="3" id="KW-1185">Reference proteome</keyword>
<dbReference type="SUPFAM" id="SSF55729">
    <property type="entry name" value="Acyl-CoA N-acyltransferases (Nat)"/>
    <property type="match status" value="1"/>
</dbReference>
<dbReference type="InterPro" id="IPR016181">
    <property type="entry name" value="Acyl_CoA_acyltransferase"/>
</dbReference>
<dbReference type="CDD" id="cd04301">
    <property type="entry name" value="NAT_SF"/>
    <property type="match status" value="1"/>
</dbReference>
<dbReference type="eggNOG" id="COG0456">
    <property type="taxonomic scope" value="Bacteria"/>
</dbReference>
<proteinExistence type="predicted"/>
<dbReference type="GO" id="GO:0016747">
    <property type="term" value="F:acyltransferase activity, transferring groups other than amino-acyl groups"/>
    <property type="evidence" value="ECO:0007669"/>
    <property type="project" value="InterPro"/>
</dbReference>
<dbReference type="InterPro" id="IPR000182">
    <property type="entry name" value="GNAT_dom"/>
</dbReference>
<evidence type="ECO:0000313" key="3">
    <source>
        <dbReference type="Proteomes" id="UP000014155"/>
    </source>
</evidence>
<reference evidence="2 3" key="1">
    <citation type="journal article" date="2013" name="Genome Announc.">
        <title>Draft Genome Sequence of the Cellulolytic, Mesophilic, Anaerobic Bacterium Clostridium termitidis Strain CT1112 (DSM 5398).</title>
        <authorList>
            <person name="Lal S."/>
            <person name="Ramachandran U."/>
            <person name="Zhang X."/>
            <person name="Munir R."/>
            <person name="Sparling R."/>
            <person name="Levin D.B."/>
        </authorList>
    </citation>
    <scope>NUCLEOTIDE SEQUENCE [LARGE SCALE GENOMIC DNA]</scope>
    <source>
        <strain evidence="2 3">CT1112</strain>
    </source>
</reference>